<evidence type="ECO:0000313" key="3">
    <source>
        <dbReference type="Proteomes" id="UP000028837"/>
    </source>
</evidence>
<organism evidence="2 3">
    <name type="scientific">Toxoplasma gondii GAB2-2007-GAL-DOM2</name>
    <dbReference type="NCBI Taxonomy" id="1130820"/>
    <lineage>
        <taxon>Eukaryota</taxon>
        <taxon>Sar</taxon>
        <taxon>Alveolata</taxon>
        <taxon>Apicomplexa</taxon>
        <taxon>Conoidasida</taxon>
        <taxon>Coccidia</taxon>
        <taxon>Eucoccidiorida</taxon>
        <taxon>Eimeriorina</taxon>
        <taxon>Sarcocystidae</taxon>
        <taxon>Toxoplasma</taxon>
    </lineage>
</organism>
<comment type="caution">
    <text evidence="2">The sequence shown here is derived from an EMBL/GenBank/DDBJ whole genome shotgun (WGS) entry which is preliminary data.</text>
</comment>
<evidence type="ECO:0000256" key="1">
    <source>
        <dbReference type="SAM" id="SignalP"/>
    </source>
</evidence>
<gene>
    <name evidence="2" type="ORF">TGDOM2_365400</name>
</gene>
<accession>A0A086JBU7</accession>
<feature type="chain" id="PRO_5001808190" description="Transmembrane protein" evidence="1">
    <location>
        <begin position="30"/>
        <end position="127"/>
    </location>
</feature>
<reference evidence="2 3" key="1">
    <citation type="submission" date="2014-02" db="EMBL/GenBank/DDBJ databases">
        <authorList>
            <person name="Sibley D."/>
            <person name="Venepally P."/>
            <person name="Karamycheva S."/>
            <person name="Hadjithomas M."/>
            <person name="Khan A."/>
            <person name="Brunk B."/>
            <person name="Roos D."/>
            <person name="Caler E."/>
            <person name="Lorenzi H."/>
        </authorList>
    </citation>
    <scope>NUCLEOTIDE SEQUENCE [LARGE SCALE GENOMIC DNA]</scope>
    <source>
        <strain evidence="2 3">GAB2-2007-GAL-DOM2</strain>
    </source>
</reference>
<evidence type="ECO:0000313" key="2">
    <source>
        <dbReference type="EMBL" id="KFG29615.1"/>
    </source>
</evidence>
<dbReference type="Proteomes" id="UP000028837">
    <property type="component" value="Unassembled WGS sequence"/>
</dbReference>
<dbReference type="AlphaFoldDB" id="A0A086JBU7"/>
<proteinExistence type="predicted"/>
<dbReference type="VEuPathDB" id="ToxoDB:TGDOM2_365400"/>
<sequence>MLNSVSLVQYLACSCFRLYLVLLIEKSSASVVMYSNYQSNKEWLIKQRITDNRDAQSKMFWGCRHPFTSVKSFQERAAKQNTGGRGEGLWPQHRRGTGNSRFNVLHGRENTCEFLSSSEYCLLLNRS</sequence>
<name>A0A086JBU7_TOXGO</name>
<feature type="signal peptide" evidence="1">
    <location>
        <begin position="1"/>
        <end position="29"/>
    </location>
</feature>
<dbReference type="EMBL" id="AHZU02001710">
    <property type="protein sequence ID" value="KFG29615.1"/>
    <property type="molecule type" value="Genomic_DNA"/>
</dbReference>
<keyword evidence="1" id="KW-0732">Signal</keyword>
<evidence type="ECO:0008006" key="4">
    <source>
        <dbReference type="Google" id="ProtNLM"/>
    </source>
</evidence>
<protein>
    <recommendedName>
        <fullName evidence="4">Transmembrane protein</fullName>
    </recommendedName>
</protein>